<proteinExistence type="predicted"/>
<name>A0A1X7VC17_AMPQE</name>
<dbReference type="InParanoid" id="A0A1X7VC17"/>
<accession>A0A1X7VC17</accession>
<evidence type="ECO:0000313" key="1">
    <source>
        <dbReference type="EnsemblMetazoa" id="Aqu2.1.37566_001"/>
    </source>
</evidence>
<organism evidence="1">
    <name type="scientific">Amphimedon queenslandica</name>
    <name type="common">Sponge</name>
    <dbReference type="NCBI Taxonomy" id="400682"/>
    <lineage>
        <taxon>Eukaryota</taxon>
        <taxon>Metazoa</taxon>
        <taxon>Porifera</taxon>
        <taxon>Demospongiae</taxon>
        <taxon>Heteroscleromorpha</taxon>
        <taxon>Haplosclerida</taxon>
        <taxon>Niphatidae</taxon>
        <taxon>Amphimedon</taxon>
    </lineage>
</organism>
<dbReference type="AlphaFoldDB" id="A0A1X7VC17"/>
<protein>
    <submittedName>
        <fullName evidence="1">Uncharacterized protein</fullName>
    </submittedName>
</protein>
<dbReference type="EnsemblMetazoa" id="Aqu2.1.37566_001">
    <property type="protein sequence ID" value="Aqu2.1.37566_001"/>
    <property type="gene ID" value="Aqu2.1.37566"/>
</dbReference>
<sequence>NLLISSGVSLSGSRSAMPSFSRRLTCIGEKTL</sequence>
<reference evidence="1" key="1">
    <citation type="submission" date="2017-05" db="UniProtKB">
        <authorList>
            <consortium name="EnsemblMetazoa"/>
        </authorList>
    </citation>
    <scope>IDENTIFICATION</scope>
</reference>